<feature type="compositionally biased region" description="Pro residues" evidence="1">
    <location>
        <begin position="16"/>
        <end position="29"/>
    </location>
</feature>
<comment type="caution">
    <text evidence="2">The sequence shown here is derived from an EMBL/GenBank/DDBJ whole genome shotgun (WGS) entry which is preliminary data.</text>
</comment>
<protein>
    <submittedName>
        <fullName evidence="2">Uncharacterized protein</fullName>
    </submittedName>
</protein>
<gene>
    <name evidence="2" type="ORF">DFH08DRAFT_898125</name>
</gene>
<proteinExistence type="predicted"/>
<sequence>MGKNVGYGSNQQYYYPPAPLPLNPNPPPWRGYRPRPKNTDSDKTSSSASQASVPLVHGRAANPGYPQLDLMDGVDYFKIGDMVRIRRWNAITDSFSEWVTGQIVRPIVVENQDGTQKRSYLCSYEHGRAKDRKESQFFPHFQEIASFEADPVAYAPALRPGNGGRLVFAPIPVRDPSGTSKQIVYSPAAVFLPLRC</sequence>
<evidence type="ECO:0000313" key="3">
    <source>
        <dbReference type="Proteomes" id="UP001218218"/>
    </source>
</evidence>
<dbReference type="AlphaFoldDB" id="A0AAD7EC29"/>
<dbReference type="Proteomes" id="UP001218218">
    <property type="component" value="Unassembled WGS sequence"/>
</dbReference>
<name>A0AAD7EC29_9AGAR</name>
<keyword evidence="3" id="KW-1185">Reference proteome</keyword>
<feature type="region of interest" description="Disordered" evidence="1">
    <location>
        <begin position="15"/>
        <end position="60"/>
    </location>
</feature>
<evidence type="ECO:0000313" key="2">
    <source>
        <dbReference type="EMBL" id="KAJ7311595.1"/>
    </source>
</evidence>
<evidence type="ECO:0000256" key="1">
    <source>
        <dbReference type="SAM" id="MobiDB-lite"/>
    </source>
</evidence>
<reference evidence="2" key="1">
    <citation type="submission" date="2023-03" db="EMBL/GenBank/DDBJ databases">
        <title>Massive genome expansion in bonnet fungi (Mycena s.s.) driven by repeated elements and novel gene families across ecological guilds.</title>
        <authorList>
            <consortium name="Lawrence Berkeley National Laboratory"/>
            <person name="Harder C.B."/>
            <person name="Miyauchi S."/>
            <person name="Viragh M."/>
            <person name="Kuo A."/>
            <person name="Thoen E."/>
            <person name="Andreopoulos B."/>
            <person name="Lu D."/>
            <person name="Skrede I."/>
            <person name="Drula E."/>
            <person name="Henrissat B."/>
            <person name="Morin E."/>
            <person name="Kohler A."/>
            <person name="Barry K."/>
            <person name="LaButti K."/>
            <person name="Morin E."/>
            <person name="Salamov A."/>
            <person name="Lipzen A."/>
            <person name="Mereny Z."/>
            <person name="Hegedus B."/>
            <person name="Baldrian P."/>
            <person name="Stursova M."/>
            <person name="Weitz H."/>
            <person name="Taylor A."/>
            <person name="Grigoriev I.V."/>
            <person name="Nagy L.G."/>
            <person name="Martin F."/>
            <person name="Kauserud H."/>
        </authorList>
    </citation>
    <scope>NUCLEOTIDE SEQUENCE</scope>
    <source>
        <strain evidence="2">CBHHK002</strain>
    </source>
</reference>
<organism evidence="2 3">
    <name type="scientific">Mycena albidolilacea</name>
    <dbReference type="NCBI Taxonomy" id="1033008"/>
    <lineage>
        <taxon>Eukaryota</taxon>
        <taxon>Fungi</taxon>
        <taxon>Dikarya</taxon>
        <taxon>Basidiomycota</taxon>
        <taxon>Agaricomycotina</taxon>
        <taxon>Agaricomycetes</taxon>
        <taxon>Agaricomycetidae</taxon>
        <taxon>Agaricales</taxon>
        <taxon>Marasmiineae</taxon>
        <taxon>Mycenaceae</taxon>
        <taxon>Mycena</taxon>
    </lineage>
</organism>
<accession>A0AAD7EC29</accession>
<dbReference type="EMBL" id="JARIHO010000075">
    <property type="protein sequence ID" value="KAJ7311595.1"/>
    <property type="molecule type" value="Genomic_DNA"/>
</dbReference>